<protein>
    <submittedName>
        <fullName evidence="1">Uncharacterized protein</fullName>
    </submittedName>
</protein>
<evidence type="ECO:0000313" key="1">
    <source>
        <dbReference type="EMBL" id="MBB4037686.1"/>
    </source>
</evidence>
<sequence length="38" mass="4380">MVRLLRAFVSKCLKYIGKRVKQITGECKSTLSGYLHDH</sequence>
<reference evidence="1 2" key="1">
    <citation type="submission" date="2020-08" db="EMBL/GenBank/DDBJ databases">
        <title>Genomic Encyclopedia of Type Strains, Phase IV (KMG-IV): sequencing the most valuable type-strain genomes for metagenomic binning, comparative biology and taxonomic classification.</title>
        <authorList>
            <person name="Goeker M."/>
        </authorList>
    </citation>
    <scope>NUCLEOTIDE SEQUENCE [LARGE SCALE GENOMIC DNA]</scope>
    <source>
        <strain evidence="1 2">DSM 104969</strain>
    </source>
</reference>
<name>A0A840CQI0_9BACT</name>
<dbReference type="EMBL" id="JACIEP010000016">
    <property type="protein sequence ID" value="MBB4037686.1"/>
    <property type="molecule type" value="Genomic_DNA"/>
</dbReference>
<gene>
    <name evidence="1" type="ORF">GGR21_003607</name>
</gene>
<accession>A0A840CQI0</accession>
<comment type="caution">
    <text evidence="1">The sequence shown here is derived from an EMBL/GenBank/DDBJ whole genome shotgun (WGS) entry which is preliminary data.</text>
</comment>
<dbReference type="AlphaFoldDB" id="A0A840CQI0"/>
<proteinExistence type="predicted"/>
<organism evidence="1 2">
    <name type="scientific">Dysgonomonas hofstadii</name>
    <dbReference type="NCBI Taxonomy" id="637886"/>
    <lineage>
        <taxon>Bacteria</taxon>
        <taxon>Pseudomonadati</taxon>
        <taxon>Bacteroidota</taxon>
        <taxon>Bacteroidia</taxon>
        <taxon>Bacteroidales</taxon>
        <taxon>Dysgonomonadaceae</taxon>
        <taxon>Dysgonomonas</taxon>
    </lineage>
</organism>
<evidence type="ECO:0000313" key="2">
    <source>
        <dbReference type="Proteomes" id="UP000555103"/>
    </source>
</evidence>
<keyword evidence="2" id="KW-1185">Reference proteome</keyword>
<dbReference type="Proteomes" id="UP000555103">
    <property type="component" value="Unassembled WGS sequence"/>
</dbReference>